<keyword evidence="11" id="KW-1185">Reference proteome</keyword>
<dbReference type="InterPro" id="IPR000690">
    <property type="entry name" value="Matrin/U1-C_Znf_C2H2"/>
</dbReference>
<dbReference type="PANTHER" id="PTHR31148">
    <property type="entry name" value="U1 SMALL NUCLEAR RIBONUCLEOPROTEIN C"/>
    <property type="match status" value="1"/>
</dbReference>
<dbReference type="STRING" id="763665.A0A2G5B9T2"/>
<dbReference type="Pfam" id="PF06220">
    <property type="entry name" value="zf-U1"/>
    <property type="match status" value="1"/>
</dbReference>
<sequence length="188" mass="21601">MPKYYCDYCDIFLTHDSASVRKAHNTGWKHINQVASYYRELDDDKTQEIIDRITEAYEGKPPIVQPNDDRNSGYSDHTRRHQSYSDNKYGQRQYGPRRNNRREYPTGRDRNTTAARRGYDLGDAGADRGYPGRSHRSYNSSRDMPPPHSRYPPPPGPPNLPYGMAPGPALSAPPHIRDQGPPPPRDRY</sequence>
<keyword evidence="3" id="KW-0863">Zinc-finger</keyword>
<dbReference type="GO" id="GO:0030627">
    <property type="term" value="F:pre-mRNA 5'-splice site binding"/>
    <property type="evidence" value="ECO:0007669"/>
    <property type="project" value="InterPro"/>
</dbReference>
<feature type="domain" description="Matrin-type" evidence="9">
    <location>
        <begin position="4"/>
        <end position="36"/>
    </location>
</feature>
<organism evidence="10 11">
    <name type="scientific">Coemansia reversa (strain ATCC 12441 / NRRL 1564)</name>
    <dbReference type="NCBI Taxonomy" id="763665"/>
    <lineage>
        <taxon>Eukaryota</taxon>
        <taxon>Fungi</taxon>
        <taxon>Fungi incertae sedis</taxon>
        <taxon>Zoopagomycota</taxon>
        <taxon>Kickxellomycotina</taxon>
        <taxon>Kickxellomycetes</taxon>
        <taxon>Kickxellales</taxon>
        <taxon>Kickxellaceae</taxon>
        <taxon>Coemansia</taxon>
    </lineage>
</organism>
<dbReference type="GO" id="GO:0000395">
    <property type="term" value="P:mRNA 5'-splice site recognition"/>
    <property type="evidence" value="ECO:0007669"/>
    <property type="project" value="InterPro"/>
</dbReference>
<dbReference type="AlphaFoldDB" id="A0A2G5B9T2"/>
<evidence type="ECO:0000256" key="2">
    <source>
        <dbReference type="ARBA" id="ARBA00022723"/>
    </source>
</evidence>
<keyword evidence="6" id="KW-0539">Nucleus</keyword>
<feature type="region of interest" description="Disordered" evidence="8">
    <location>
        <begin position="55"/>
        <end position="188"/>
    </location>
</feature>
<gene>
    <name evidence="10" type="ORF">COEREDRAFT_81849</name>
</gene>
<feature type="compositionally biased region" description="Pro residues" evidence="8">
    <location>
        <begin position="144"/>
        <end position="160"/>
    </location>
</feature>
<evidence type="ECO:0000256" key="7">
    <source>
        <dbReference type="ARBA" id="ARBA00023274"/>
    </source>
</evidence>
<keyword evidence="4" id="KW-0862">Zinc</keyword>
<accession>A0A2G5B9T2</accession>
<dbReference type="SUPFAM" id="SSF57667">
    <property type="entry name" value="beta-beta-alpha zinc fingers"/>
    <property type="match status" value="1"/>
</dbReference>
<dbReference type="OrthoDB" id="76567at2759"/>
<dbReference type="InterPro" id="IPR036236">
    <property type="entry name" value="Znf_C2H2_sf"/>
</dbReference>
<dbReference type="GO" id="GO:0008270">
    <property type="term" value="F:zinc ion binding"/>
    <property type="evidence" value="ECO:0007669"/>
    <property type="project" value="UniProtKB-KW"/>
</dbReference>
<dbReference type="EMBL" id="KZ303505">
    <property type="protein sequence ID" value="PIA15732.1"/>
    <property type="molecule type" value="Genomic_DNA"/>
</dbReference>
<dbReference type="PIRSF" id="PIRSF037969">
    <property type="entry name" value="U1_snRNP-C"/>
    <property type="match status" value="1"/>
</dbReference>
<evidence type="ECO:0000313" key="10">
    <source>
        <dbReference type="EMBL" id="PIA15732.1"/>
    </source>
</evidence>
<reference evidence="10 11" key="1">
    <citation type="journal article" date="2015" name="Genome Biol. Evol.">
        <title>Phylogenomic analyses indicate that early fungi evolved digesting cell walls of algal ancestors of land plants.</title>
        <authorList>
            <person name="Chang Y."/>
            <person name="Wang S."/>
            <person name="Sekimoto S."/>
            <person name="Aerts A.L."/>
            <person name="Choi C."/>
            <person name="Clum A."/>
            <person name="LaButti K.M."/>
            <person name="Lindquist E.A."/>
            <person name="Yee Ngan C."/>
            <person name="Ohm R.A."/>
            <person name="Salamov A.A."/>
            <person name="Grigoriev I.V."/>
            <person name="Spatafora J.W."/>
            <person name="Berbee M.L."/>
        </authorList>
    </citation>
    <scope>NUCLEOTIDE SEQUENCE [LARGE SCALE GENOMIC DNA]</scope>
    <source>
        <strain evidence="10 11">NRRL 1564</strain>
    </source>
</reference>
<evidence type="ECO:0000256" key="1">
    <source>
        <dbReference type="ARBA" id="ARBA00004123"/>
    </source>
</evidence>
<dbReference type="Gene3D" id="3.30.160.60">
    <property type="entry name" value="Classic Zinc Finger"/>
    <property type="match status" value="1"/>
</dbReference>
<name>A0A2G5B9T2_COERN</name>
<dbReference type="GO" id="GO:0005685">
    <property type="term" value="C:U1 snRNP"/>
    <property type="evidence" value="ECO:0007669"/>
    <property type="project" value="InterPro"/>
</dbReference>
<dbReference type="PROSITE" id="PS50171">
    <property type="entry name" value="ZF_MATRIN"/>
    <property type="match status" value="1"/>
</dbReference>
<evidence type="ECO:0000259" key="9">
    <source>
        <dbReference type="PROSITE" id="PS50171"/>
    </source>
</evidence>
<dbReference type="Proteomes" id="UP000242474">
    <property type="component" value="Unassembled WGS sequence"/>
</dbReference>
<dbReference type="InterPro" id="IPR003604">
    <property type="entry name" value="Matrin/U1-like-C_Znf_C2H2"/>
</dbReference>
<evidence type="ECO:0000256" key="3">
    <source>
        <dbReference type="ARBA" id="ARBA00022771"/>
    </source>
</evidence>
<keyword evidence="2" id="KW-0479">Metal-binding</keyword>
<comment type="subcellular location">
    <subcellularLocation>
        <location evidence="1">Nucleus</location>
    </subcellularLocation>
</comment>
<keyword evidence="7" id="KW-0687">Ribonucleoprotein</keyword>
<evidence type="ECO:0000256" key="8">
    <source>
        <dbReference type="SAM" id="MobiDB-lite"/>
    </source>
</evidence>
<proteinExistence type="predicted"/>
<feature type="compositionally biased region" description="Basic and acidic residues" evidence="8">
    <location>
        <begin position="101"/>
        <end position="111"/>
    </location>
</feature>
<dbReference type="InterPro" id="IPR013085">
    <property type="entry name" value="U1-CZ_Znf_C2H2"/>
</dbReference>
<dbReference type="SMART" id="SM00451">
    <property type="entry name" value="ZnF_U1"/>
    <property type="match status" value="1"/>
</dbReference>
<dbReference type="PANTHER" id="PTHR31148:SF1">
    <property type="entry name" value="U1 SMALL NUCLEAR RIBONUCLEOPROTEIN C"/>
    <property type="match status" value="1"/>
</dbReference>
<protein>
    <submittedName>
        <fullName evidence="10">Zf-U1-domain-containing protein</fullName>
    </submittedName>
</protein>
<evidence type="ECO:0000256" key="4">
    <source>
        <dbReference type="ARBA" id="ARBA00022833"/>
    </source>
</evidence>
<keyword evidence="5" id="KW-0694">RNA-binding</keyword>
<evidence type="ECO:0000256" key="5">
    <source>
        <dbReference type="ARBA" id="ARBA00022884"/>
    </source>
</evidence>
<evidence type="ECO:0000313" key="11">
    <source>
        <dbReference type="Proteomes" id="UP000242474"/>
    </source>
</evidence>
<dbReference type="InterPro" id="IPR017340">
    <property type="entry name" value="U1_snRNP-C"/>
</dbReference>
<evidence type="ECO:0000256" key="6">
    <source>
        <dbReference type="ARBA" id="ARBA00023242"/>
    </source>
</evidence>